<organism evidence="2 3">
    <name type="scientific">Candidatus Gallimonas intestinigallinarum</name>
    <dbReference type="NCBI Taxonomy" id="2838604"/>
    <lineage>
        <taxon>Bacteria</taxon>
        <taxon>Bacillati</taxon>
        <taxon>Bacillota</taxon>
        <taxon>Clostridia</taxon>
        <taxon>Candidatus Gallimonas</taxon>
    </lineage>
</organism>
<evidence type="ECO:0000313" key="3">
    <source>
        <dbReference type="Proteomes" id="UP000824044"/>
    </source>
</evidence>
<evidence type="ECO:0000313" key="2">
    <source>
        <dbReference type="EMBL" id="HIZ24726.1"/>
    </source>
</evidence>
<dbReference type="Proteomes" id="UP000824044">
    <property type="component" value="Unassembled WGS sequence"/>
</dbReference>
<evidence type="ECO:0000256" key="1">
    <source>
        <dbReference type="SAM" id="SignalP"/>
    </source>
</evidence>
<reference evidence="2" key="1">
    <citation type="journal article" date="2021" name="PeerJ">
        <title>Extensive microbial diversity within the chicken gut microbiome revealed by metagenomics and culture.</title>
        <authorList>
            <person name="Gilroy R."/>
            <person name="Ravi A."/>
            <person name="Getino M."/>
            <person name="Pursley I."/>
            <person name="Horton D.L."/>
            <person name="Alikhan N.F."/>
            <person name="Baker D."/>
            <person name="Gharbi K."/>
            <person name="Hall N."/>
            <person name="Watson M."/>
            <person name="Adriaenssens E.M."/>
            <person name="Foster-Nyarko E."/>
            <person name="Jarju S."/>
            <person name="Secka A."/>
            <person name="Antonio M."/>
            <person name="Oren A."/>
            <person name="Chaudhuri R.R."/>
            <person name="La Ragione R."/>
            <person name="Hildebrand F."/>
            <person name="Pallen M.J."/>
        </authorList>
    </citation>
    <scope>NUCLEOTIDE SEQUENCE</scope>
    <source>
        <strain evidence="2">CHK33-5263</strain>
    </source>
</reference>
<feature type="signal peptide" evidence="1">
    <location>
        <begin position="1"/>
        <end position="22"/>
    </location>
</feature>
<dbReference type="EMBL" id="DXBS01000088">
    <property type="protein sequence ID" value="HIZ24726.1"/>
    <property type="molecule type" value="Genomic_DNA"/>
</dbReference>
<accession>A0A9D2DWN8</accession>
<sequence>MKRRLSAVLLLIPITAAGGASLASGRVAASASIAPPYYQGAQSAGVIPESGSPVRVLSETLTFTIGTLPKEPDDLSLGAGAEMTAEYRLQNPTDADMSFRLFLPVGVKTDYASGLPDGGTAAIAADGMTVEPTVRYTYSANDLSAKYYGSYDIADAVPKDTYDESVFARDTQVHIYRYRVTVPQVEDADSCYFLFSYTCNTRKTRVINFSGFNGVIYNGRGYSVCSLPTGQESEVTVVAFGEMPSNIVTHVSLSRAEGSAFIPGANIESEEEQATFEVWVSSMYKEACEVVPINEMDWYNIVAAVMEDDTYLSYLPVTEDGGQNLLGALRCWYEYELTVPANGTLVHTVSQPVFPDMLGEPCTLWAFEYGLSTDTCWADFGSLTIHIDTDYILESSSFTFTKREGG</sequence>
<reference evidence="2" key="2">
    <citation type="submission" date="2021-04" db="EMBL/GenBank/DDBJ databases">
        <authorList>
            <person name="Gilroy R."/>
        </authorList>
    </citation>
    <scope>NUCLEOTIDE SEQUENCE</scope>
    <source>
        <strain evidence="2">CHK33-5263</strain>
    </source>
</reference>
<protein>
    <submittedName>
        <fullName evidence="2">Uncharacterized protein</fullName>
    </submittedName>
</protein>
<proteinExistence type="predicted"/>
<dbReference type="AlphaFoldDB" id="A0A9D2DWN8"/>
<feature type="chain" id="PRO_5038920349" evidence="1">
    <location>
        <begin position="23"/>
        <end position="406"/>
    </location>
</feature>
<gene>
    <name evidence="2" type="ORF">H9812_04540</name>
</gene>
<feature type="non-terminal residue" evidence="2">
    <location>
        <position position="406"/>
    </location>
</feature>
<keyword evidence="1" id="KW-0732">Signal</keyword>
<comment type="caution">
    <text evidence="2">The sequence shown here is derived from an EMBL/GenBank/DDBJ whole genome shotgun (WGS) entry which is preliminary data.</text>
</comment>
<name>A0A9D2DWN8_9FIRM</name>